<sequence length="30" mass="3638">RDQNDYIQSYADMSDAWKKIRDILSYDAKK</sequence>
<gene>
    <name evidence="1" type="ORF">S03H2_73164</name>
</gene>
<proteinExistence type="predicted"/>
<protein>
    <submittedName>
        <fullName evidence="1">Uncharacterized protein</fullName>
    </submittedName>
</protein>
<dbReference type="AlphaFoldDB" id="X1LUR9"/>
<organism evidence="1">
    <name type="scientific">marine sediment metagenome</name>
    <dbReference type="NCBI Taxonomy" id="412755"/>
    <lineage>
        <taxon>unclassified sequences</taxon>
        <taxon>metagenomes</taxon>
        <taxon>ecological metagenomes</taxon>
    </lineage>
</organism>
<dbReference type="EMBL" id="BARU01049994">
    <property type="protein sequence ID" value="GAH97883.1"/>
    <property type="molecule type" value="Genomic_DNA"/>
</dbReference>
<evidence type="ECO:0000313" key="1">
    <source>
        <dbReference type="EMBL" id="GAH97883.1"/>
    </source>
</evidence>
<feature type="non-terminal residue" evidence="1">
    <location>
        <position position="30"/>
    </location>
</feature>
<feature type="non-terminal residue" evidence="1">
    <location>
        <position position="1"/>
    </location>
</feature>
<accession>X1LUR9</accession>
<comment type="caution">
    <text evidence="1">The sequence shown here is derived from an EMBL/GenBank/DDBJ whole genome shotgun (WGS) entry which is preliminary data.</text>
</comment>
<name>X1LUR9_9ZZZZ</name>
<reference evidence="1" key="1">
    <citation type="journal article" date="2014" name="Front. Microbiol.">
        <title>High frequency of phylogenetically diverse reductive dehalogenase-homologous genes in deep subseafloor sedimentary metagenomes.</title>
        <authorList>
            <person name="Kawai M."/>
            <person name="Futagami T."/>
            <person name="Toyoda A."/>
            <person name="Takaki Y."/>
            <person name="Nishi S."/>
            <person name="Hori S."/>
            <person name="Arai W."/>
            <person name="Tsubouchi T."/>
            <person name="Morono Y."/>
            <person name="Uchiyama I."/>
            <person name="Ito T."/>
            <person name="Fujiyama A."/>
            <person name="Inagaki F."/>
            <person name="Takami H."/>
        </authorList>
    </citation>
    <scope>NUCLEOTIDE SEQUENCE</scope>
    <source>
        <strain evidence="1">Expedition CK06-06</strain>
    </source>
</reference>